<name>A0ABQ2JSR2_9ACTN</name>
<dbReference type="InterPro" id="IPR017439">
    <property type="entry name" value="Amidohydrolase"/>
</dbReference>
<keyword evidence="4" id="KW-1185">Reference proteome</keyword>
<dbReference type="SUPFAM" id="SSF53187">
    <property type="entry name" value="Zn-dependent exopeptidases"/>
    <property type="match status" value="1"/>
</dbReference>
<feature type="domain" description="Peptidase M20 dimerisation" evidence="2">
    <location>
        <begin position="211"/>
        <end position="307"/>
    </location>
</feature>
<dbReference type="Pfam" id="PF07687">
    <property type="entry name" value="M20_dimer"/>
    <property type="match status" value="1"/>
</dbReference>
<proteinExistence type="predicted"/>
<dbReference type="PANTHER" id="PTHR11014">
    <property type="entry name" value="PEPTIDASE M20 FAMILY MEMBER"/>
    <property type="match status" value="1"/>
</dbReference>
<gene>
    <name evidence="3" type="primary">hipO</name>
    <name evidence="3" type="ORF">GCM10012285_50530</name>
</gene>
<dbReference type="InterPro" id="IPR002933">
    <property type="entry name" value="Peptidase_M20"/>
</dbReference>
<dbReference type="GO" id="GO:0016787">
    <property type="term" value="F:hydrolase activity"/>
    <property type="evidence" value="ECO:0007669"/>
    <property type="project" value="UniProtKB-KW"/>
</dbReference>
<feature type="region of interest" description="Disordered" evidence="1">
    <location>
        <begin position="1"/>
        <end position="29"/>
    </location>
</feature>
<evidence type="ECO:0000256" key="1">
    <source>
        <dbReference type="SAM" id="MobiDB-lite"/>
    </source>
</evidence>
<dbReference type="Proteomes" id="UP000600080">
    <property type="component" value="Unassembled WGS sequence"/>
</dbReference>
<sequence length="460" mass="47388">MSDRDTTGTTSPTDDAEHRKDPAPAAVLAPLDDRLPDLVALYEDLHRHPELGFEETRTAAEAARRLTAAGYDVTTGIAGTGVVGVLRNGPGPVVLLRADMDALPVTENSGLDYASTIPGRMHACGHDVHVTCLLGAADLLAAGRGHWSGTLIALFQPAEEVGGGARAMIDAGLYSKGLVPTPDVVLAQHVAPLAAGLIAYCPGPCMAAADSLEITFHGSGGHGSRPETTVDPILMAASFVQRVQSVVAREVAPKDRAVVTVGSFQAGDSANVIPDRAVVRLSIRTFDEAVRSSVLAAVDRIARAEAAASGAERAPETEVLDTFPVTVNDATPLRQVNEAFTALFGEQRVFAYEPATGSEDAGLLATAAGAPLYYWWLGGWDPEEFHAALAAGRLAQDIPSNHSPHFVPVVRPTLTMGVEALTAAALDQLAPPAADTGGEPAGQAARSGAVPGVGGAAPGV</sequence>
<dbReference type="GeneID" id="301550742"/>
<comment type="caution">
    <text evidence="3">The sequence shown here is derived from an EMBL/GenBank/DDBJ whole genome shotgun (WGS) entry which is preliminary data.</text>
</comment>
<evidence type="ECO:0000313" key="3">
    <source>
        <dbReference type="EMBL" id="GGN56160.1"/>
    </source>
</evidence>
<evidence type="ECO:0000313" key="4">
    <source>
        <dbReference type="Proteomes" id="UP000600080"/>
    </source>
</evidence>
<organism evidence="3 4">
    <name type="scientific">Streptomyces kronopolitis</name>
    <dbReference type="NCBI Taxonomy" id="1612435"/>
    <lineage>
        <taxon>Bacteria</taxon>
        <taxon>Bacillati</taxon>
        <taxon>Actinomycetota</taxon>
        <taxon>Actinomycetes</taxon>
        <taxon>Kitasatosporales</taxon>
        <taxon>Streptomycetaceae</taxon>
        <taxon>Streptomyces</taxon>
    </lineage>
</organism>
<dbReference type="SUPFAM" id="SSF55031">
    <property type="entry name" value="Bacterial exopeptidase dimerisation domain"/>
    <property type="match status" value="1"/>
</dbReference>
<dbReference type="InterPro" id="IPR011650">
    <property type="entry name" value="Peptidase_M20_dimer"/>
</dbReference>
<evidence type="ECO:0000259" key="2">
    <source>
        <dbReference type="Pfam" id="PF07687"/>
    </source>
</evidence>
<dbReference type="Pfam" id="PF01546">
    <property type="entry name" value="Peptidase_M20"/>
    <property type="match status" value="1"/>
</dbReference>
<feature type="compositionally biased region" description="Gly residues" evidence="1">
    <location>
        <begin position="451"/>
        <end position="460"/>
    </location>
</feature>
<protein>
    <submittedName>
        <fullName evidence="3">Hippurate hydrolase</fullName>
    </submittedName>
</protein>
<dbReference type="InterPro" id="IPR036264">
    <property type="entry name" value="Bact_exopeptidase_dim_dom"/>
</dbReference>
<accession>A0ABQ2JSR2</accession>
<dbReference type="EMBL" id="BMND01000026">
    <property type="protein sequence ID" value="GGN56160.1"/>
    <property type="molecule type" value="Genomic_DNA"/>
</dbReference>
<keyword evidence="3" id="KW-0378">Hydrolase</keyword>
<dbReference type="Gene3D" id="3.40.630.10">
    <property type="entry name" value="Zn peptidases"/>
    <property type="match status" value="1"/>
</dbReference>
<dbReference type="PANTHER" id="PTHR11014:SF63">
    <property type="entry name" value="METALLOPEPTIDASE, PUTATIVE (AFU_ORTHOLOGUE AFUA_6G09600)-RELATED"/>
    <property type="match status" value="1"/>
</dbReference>
<dbReference type="RefSeq" id="WP_229700149.1">
    <property type="nucleotide sequence ID" value="NZ_BMND01000026.1"/>
</dbReference>
<dbReference type="NCBIfam" id="TIGR01891">
    <property type="entry name" value="amidohydrolases"/>
    <property type="match status" value="1"/>
</dbReference>
<dbReference type="Gene3D" id="3.30.70.360">
    <property type="match status" value="1"/>
</dbReference>
<feature type="region of interest" description="Disordered" evidence="1">
    <location>
        <begin position="431"/>
        <end position="460"/>
    </location>
</feature>
<reference evidence="4" key="1">
    <citation type="journal article" date="2019" name="Int. J. Syst. Evol. Microbiol.">
        <title>The Global Catalogue of Microorganisms (GCM) 10K type strain sequencing project: providing services to taxonomists for standard genome sequencing and annotation.</title>
        <authorList>
            <consortium name="The Broad Institute Genomics Platform"/>
            <consortium name="The Broad Institute Genome Sequencing Center for Infectious Disease"/>
            <person name="Wu L."/>
            <person name="Ma J."/>
        </authorList>
    </citation>
    <scope>NUCLEOTIDE SEQUENCE [LARGE SCALE GENOMIC DNA]</scope>
    <source>
        <strain evidence="4">CGMCC 4.7323</strain>
    </source>
</reference>